<protein>
    <submittedName>
        <fullName evidence="2">Uncharacterized protein</fullName>
    </submittedName>
</protein>
<feature type="compositionally biased region" description="Basic and acidic residues" evidence="1">
    <location>
        <begin position="47"/>
        <end position="67"/>
    </location>
</feature>
<proteinExistence type="predicted"/>
<feature type="compositionally biased region" description="Basic and acidic residues" evidence="1">
    <location>
        <begin position="76"/>
        <end position="88"/>
    </location>
</feature>
<accession>A0A7S1I8E0</accession>
<organism evidence="2">
    <name type="scientific">Eutreptiella gymnastica</name>
    <dbReference type="NCBI Taxonomy" id="73025"/>
    <lineage>
        <taxon>Eukaryota</taxon>
        <taxon>Discoba</taxon>
        <taxon>Euglenozoa</taxon>
        <taxon>Euglenida</taxon>
        <taxon>Spirocuta</taxon>
        <taxon>Euglenophyceae</taxon>
        <taxon>Eutreptiales</taxon>
        <taxon>Eutreptiaceae</taxon>
        <taxon>Eutreptiella</taxon>
    </lineage>
</organism>
<gene>
    <name evidence="2" type="ORF">EGYM00392_LOCUS15463</name>
</gene>
<name>A0A7S1I8E0_9EUGL</name>
<dbReference type="EMBL" id="HBGA01042537">
    <property type="protein sequence ID" value="CAD9004378.1"/>
    <property type="molecule type" value="Transcribed_RNA"/>
</dbReference>
<evidence type="ECO:0000313" key="2">
    <source>
        <dbReference type="EMBL" id="CAD9004378.1"/>
    </source>
</evidence>
<feature type="compositionally biased region" description="Basic and acidic residues" evidence="1">
    <location>
        <begin position="124"/>
        <end position="134"/>
    </location>
</feature>
<dbReference type="AlphaFoldDB" id="A0A7S1I8E0"/>
<feature type="compositionally biased region" description="Low complexity" evidence="1">
    <location>
        <begin position="17"/>
        <end position="26"/>
    </location>
</feature>
<feature type="compositionally biased region" description="Basic and acidic residues" evidence="1">
    <location>
        <begin position="1"/>
        <end position="13"/>
    </location>
</feature>
<evidence type="ECO:0000256" key="1">
    <source>
        <dbReference type="SAM" id="MobiDB-lite"/>
    </source>
</evidence>
<sequence>MQYATEDRHRVPDGDQAPAYRASRPPSRAPPEFDQNQARAQGAQRLAEARTRSKSRGRQEDSPDRYARPQPQSYHRPQDRDVDREPPRQYRSAAPRPAADDGYNPRGHRAAADDADRGQPTLRSMDRRQYEARSAKGSKSKRGGTHDEAPVYIPSAAPSQNGSQYSKGYGSGSGYASDNRRDDDSEFDLDDPSIKTLNTVKGRTRSGPPTPHHNAHRYAQHKQQMSKFRQDEEEEEYYSSDGEDDGWLDSGDDRGCRMCRGCTIA</sequence>
<feature type="region of interest" description="Disordered" evidence="1">
    <location>
        <begin position="1"/>
        <end position="254"/>
    </location>
</feature>
<reference evidence="2" key="1">
    <citation type="submission" date="2021-01" db="EMBL/GenBank/DDBJ databases">
        <authorList>
            <person name="Corre E."/>
            <person name="Pelletier E."/>
            <person name="Niang G."/>
            <person name="Scheremetjew M."/>
            <person name="Finn R."/>
            <person name="Kale V."/>
            <person name="Holt S."/>
            <person name="Cochrane G."/>
            <person name="Meng A."/>
            <person name="Brown T."/>
            <person name="Cohen L."/>
        </authorList>
    </citation>
    <scope>NUCLEOTIDE SEQUENCE</scope>
    <source>
        <strain evidence="2">NIES-381</strain>
    </source>
</reference>
<feature type="compositionally biased region" description="Acidic residues" evidence="1">
    <location>
        <begin position="231"/>
        <end position="247"/>
    </location>
</feature>